<dbReference type="GO" id="GO:0005829">
    <property type="term" value="C:cytosol"/>
    <property type="evidence" value="ECO:0007669"/>
    <property type="project" value="GOC"/>
</dbReference>
<feature type="compositionally biased region" description="Basic and acidic residues" evidence="1">
    <location>
        <begin position="121"/>
        <end position="131"/>
    </location>
</feature>
<feature type="compositionally biased region" description="Polar residues" evidence="1">
    <location>
        <begin position="189"/>
        <end position="205"/>
    </location>
</feature>
<name>A0A2T2ZWH2_9PEZI</name>
<dbReference type="GO" id="GO:0005770">
    <property type="term" value="C:late endosome"/>
    <property type="evidence" value="ECO:0007669"/>
    <property type="project" value="TreeGrafter"/>
</dbReference>
<gene>
    <name evidence="3" type="ORF">BD289DRAFT_443940</name>
</gene>
<dbReference type="InterPro" id="IPR006076">
    <property type="entry name" value="FAD-dep_OxRdtase"/>
</dbReference>
<keyword evidence="4" id="KW-1185">Reference proteome</keyword>
<dbReference type="STRING" id="2025994.A0A2T2ZWH2"/>
<feature type="domain" description="FAD dependent oxidoreductase" evidence="2">
    <location>
        <begin position="9"/>
        <end position="114"/>
    </location>
</feature>
<sequence>MANPQEKKKIVIVGGGIIGATTAYYLTRHPKFDPALHTVILLEAAAIAAGASGKAGGLLALWAYPECLVPLSYRLHKELADEHDGVQKWGYRRVNCGTIGAVVKPADLERAVQQTQMEAVEDAKAEAESKASAKAPAAQPGMSALQASSTSTSAPQAEIGGTSLAVLEGNKPSETGTAASEAPEARPATANSGEKSNGSISNGTAETHPVKEEKDWEKLPKQDSAAVSLLETSTLPSDLDWIDSKLVQSYEQMGRRGFTETSQVHPFHFTAAIAELARSAGVDIRLGAKVTDIRSSPGDGGSSSSSSSSSSATDPGPPSLRIVEYQDRNDGDAVKTIENVTDVIITAGPWTGKLLPRSKIEGLRAHSIVYEAEVTPYAVFTDIQLPTDYVPEHRAKAGQKRRHKGNVDPEVYARPFGEVYACGEPDKTVPLPETADQVQADTAQCDDLAAYLATVSPTLAAAPIRARQACYLPQHVRFGTERGPLIGPTAAPRIWIASGHTCWGIQNGPATGYLMAQWLLDGEPTAADIDVLHPAKFKV</sequence>
<dbReference type="Gene3D" id="3.50.50.60">
    <property type="entry name" value="FAD/NAD(P)-binding domain"/>
    <property type="match status" value="2"/>
</dbReference>
<dbReference type="PANTHER" id="PTHR13847:SF150">
    <property type="entry name" value="OXIDOREDUCTASE TDA3-RELATED"/>
    <property type="match status" value="1"/>
</dbReference>
<reference evidence="3 4" key="1">
    <citation type="journal article" date="2018" name="Mycol. Prog.">
        <title>Coniella lustricola, a new species from submerged detritus.</title>
        <authorList>
            <person name="Raudabaugh D.B."/>
            <person name="Iturriaga T."/>
            <person name="Carver A."/>
            <person name="Mondo S."/>
            <person name="Pangilinan J."/>
            <person name="Lipzen A."/>
            <person name="He G."/>
            <person name="Amirebrahimi M."/>
            <person name="Grigoriev I.V."/>
            <person name="Miller A.N."/>
        </authorList>
    </citation>
    <scope>NUCLEOTIDE SEQUENCE [LARGE SCALE GENOMIC DNA]</scope>
    <source>
        <strain evidence="3 4">B22-T-1</strain>
    </source>
</reference>
<dbReference type="Pfam" id="PF01266">
    <property type="entry name" value="DAO"/>
    <property type="match status" value="2"/>
</dbReference>
<evidence type="ECO:0000259" key="2">
    <source>
        <dbReference type="Pfam" id="PF01266"/>
    </source>
</evidence>
<dbReference type="OrthoDB" id="498204at2759"/>
<dbReference type="FunCoup" id="A0A2T2ZWH2">
    <property type="interactions" value="93"/>
</dbReference>
<dbReference type="InParanoid" id="A0A2T2ZWH2"/>
<accession>A0A2T2ZWH2</accession>
<organism evidence="3 4">
    <name type="scientific">Coniella lustricola</name>
    <dbReference type="NCBI Taxonomy" id="2025994"/>
    <lineage>
        <taxon>Eukaryota</taxon>
        <taxon>Fungi</taxon>
        <taxon>Dikarya</taxon>
        <taxon>Ascomycota</taxon>
        <taxon>Pezizomycotina</taxon>
        <taxon>Sordariomycetes</taxon>
        <taxon>Sordariomycetidae</taxon>
        <taxon>Diaporthales</taxon>
        <taxon>Schizoparmaceae</taxon>
        <taxon>Coniella</taxon>
    </lineage>
</organism>
<feature type="region of interest" description="Disordered" evidence="1">
    <location>
        <begin position="291"/>
        <end position="320"/>
    </location>
</feature>
<dbReference type="AlphaFoldDB" id="A0A2T2ZWH2"/>
<dbReference type="InterPro" id="IPR036188">
    <property type="entry name" value="FAD/NAD-bd_sf"/>
</dbReference>
<evidence type="ECO:0000256" key="1">
    <source>
        <dbReference type="SAM" id="MobiDB-lite"/>
    </source>
</evidence>
<dbReference type="PANTHER" id="PTHR13847">
    <property type="entry name" value="SARCOSINE DEHYDROGENASE-RELATED"/>
    <property type="match status" value="1"/>
</dbReference>
<dbReference type="Proteomes" id="UP000241462">
    <property type="component" value="Unassembled WGS sequence"/>
</dbReference>
<dbReference type="EMBL" id="KZ678607">
    <property type="protein sequence ID" value="PSR78430.1"/>
    <property type="molecule type" value="Genomic_DNA"/>
</dbReference>
<dbReference type="Gene3D" id="3.30.9.10">
    <property type="entry name" value="D-Amino Acid Oxidase, subunit A, domain 2"/>
    <property type="match status" value="1"/>
</dbReference>
<feature type="region of interest" description="Disordered" evidence="1">
    <location>
        <begin position="114"/>
        <end position="221"/>
    </location>
</feature>
<dbReference type="GO" id="GO:0042147">
    <property type="term" value="P:retrograde transport, endosome to Golgi"/>
    <property type="evidence" value="ECO:0007669"/>
    <property type="project" value="TreeGrafter"/>
</dbReference>
<feature type="domain" description="FAD dependent oxidoreductase" evidence="2">
    <location>
        <begin position="257"/>
        <end position="518"/>
    </location>
</feature>
<evidence type="ECO:0000313" key="4">
    <source>
        <dbReference type="Proteomes" id="UP000241462"/>
    </source>
</evidence>
<feature type="compositionally biased region" description="Basic and acidic residues" evidence="1">
    <location>
        <begin position="208"/>
        <end position="221"/>
    </location>
</feature>
<proteinExistence type="predicted"/>
<feature type="compositionally biased region" description="Low complexity" evidence="1">
    <location>
        <begin position="302"/>
        <end position="314"/>
    </location>
</feature>
<evidence type="ECO:0000313" key="3">
    <source>
        <dbReference type="EMBL" id="PSR78430.1"/>
    </source>
</evidence>
<dbReference type="SUPFAM" id="SSF51905">
    <property type="entry name" value="FAD/NAD(P)-binding domain"/>
    <property type="match status" value="1"/>
</dbReference>
<protein>
    <submittedName>
        <fullName evidence="3">FAD dependent oxidoreductase</fullName>
    </submittedName>
</protein>
<feature type="compositionally biased region" description="Low complexity" evidence="1">
    <location>
        <begin position="132"/>
        <end position="157"/>
    </location>
</feature>